<dbReference type="InterPro" id="IPR008965">
    <property type="entry name" value="CBM2/CBM3_carb-bd_dom_sf"/>
</dbReference>
<feature type="region of interest" description="Disordered" evidence="1">
    <location>
        <begin position="226"/>
        <end position="250"/>
    </location>
</feature>
<evidence type="ECO:0000256" key="1">
    <source>
        <dbReference type="SAM" id="MobiDB-lite"/>
    </source>
</evidence>
<dbReference type="AlphaFoldDB" id="A0A1G1W3L2"/>
<evidence type="ECO:0000313" key="5">
    <source>
        <dbReference type="Proteomes" id="UP000176299"/>
    </source>
</evidence>
<feature type="domain" description="Cohesin" evidence="3">
    <location>
        <begin position="56"/>
        <end position="160"/>
    </location>
</feature>
<dbReference type="InterPro" id="IPR002102">
    <property type="entry name" value="Cohesin_dom"/>
</dbReference>
<dbReference type="SUPFAM" id="SSF49384">
    <property type="entry name" value="Carbohydrate-binding domain"/>
    <property type="match status" value="1"/>
</dbReference>
<dbReference type="EMBL" id="MHCN01000008">
    <property type="protein sequence ID" value="OGY22170.1"/>
    <property type="molecule type" value="Genomic_DNA"/>
</dbReference>
<keyword evidence="2" id="KW-0472">Membrane</keyword>
<accession>A0A1G1W3L2</accession>
<dbReference type="CDD" id="cd08547">
    <property type="entry name" value="Type_II_cohesin"/>
    <property type="match status" value="1"/>
</dbReference>
<evidence type="ECO:0000259" key="3">
    <source>
        <dbReference type="Pfam" id="PF00963"/>
    </source>
</evidence>
<dbReference type="Proteomes" id="UP000176299">
    <property type="component" value="Unassembled WGS sequence"/>
</dbReference>
<evidence type="ECO:0000313" key="4">
    <source>
        <dbReference type="EMBL" id="OGY22170.1"/>
    </source>
</evidence>
<dbReference type="Gene3D" id="2.60.40.680">
    <property type="match status" value="1"/>
</dbReference>
<sequence length="250" mass="26798">MRVVQKASKLFILVIVLTSFSVCLAGAVLAQNKGQATPSEASILLEPASQQLKMKEEFQVAVVINSTLPLAGADVKISYDQRVIDVVSIDEGEAFKNVPLKSINKGTIYITALAERKEEFTGTAILATLNLKAKDAGDTNLIIAFSPGDTADSNLTQVPPADVLAKVEVGRYMIGTPAQKTTAAIKRFLIKIFPYALFLAFLAIAGYLAYRWYKTQKAAGPEVFIPEEVPLDQPPPGQQAVSGPQSANSS</sequence>
<evidence type="ECO:0000256" key="2">
    <source>
        <dbReference type="SAM" id="Phobius"/>
    </source>
</evidence>
<keyword evidence="2" id="KW-1133">Transmembrane helix</keyword>
<proteinExistence type="predicted"/>
<name>A0A1G1W3L2_9BACT</name>
<organism evidence="4 5">
    <name type="scientific">Candidatus Woykebacteria bacterium GWA1_44_8</name>
    <dbReference type="NCBI Taxonomy" id="1802591"/>
    <lineage>
        <taxon>Bacteria</taxon>
        <taxon>Candidatus Woykeibacteriota</taxon>
    </lineage>
</organism>
<keyword evidence="2" id="KW-0812">Transmembrane</keyword>
<protein>
    <recommendedName>
        <fullName evidence="3">Cohesin domain-containing protein</fullName>
    </recommendedName>
</protein>
<feature type="compositionally biased region" description="Polar residues" evidence="1">
    <location>
        <begin position="239"/>
        <end position="250"/>
    </location>
</feature>
<dbReference type="Pfam" id="PF00963">
    <property type="entry name" value="Cohesin"/>
    <property type="match status" value="1"/>
</dbReference>
<gene>
    <name evidence="4" type="ORF">A2113_03505</name>
</gene>
<dbReference type="GO" id="GO:0030246">
    <property type="term" value="F:carbohydrate binding"/>
    <property type="evidence" value="ECO:0007669"/>
    <property type="project" value="InterPro"/>
</dbReference>
<feature type="transmembrane region" description="Helical" evidence="2">
    <location>
        <begin position="192"/>
        <end position="210"/>
    </location>
</feature>
<comment type="caution">
    <text evidence="4">The sequence shown here is derived from an EMBL/GenBank/DDBJ whole genome shotgun (WGS) entry which is preliminary data.</text>
</comment>
<dbReference type="GO" id="GO:0000272">
    <property type="term" value="P:polysaccharide catabolic process"/>
    <property type="evidence" value="ECO:0007669"/>
    <property type="project" value="InterPro"/>
</dbReference>
<reference evidence="4 5" key="1">
    <citation type="journal article" date="2016" name="Nat. Commun.">
        <title>Thousands of microbial genomes shed light on interconnected biogeochemical processes in an aquifer system.</title>
        <authorList>
            <person name="Anantharaman K."/>
            <person name="Brown C.T."/>
            <person name="Hug L.A."/>
            <person name="Sharon I."/>
            <person name="Castelle C.J."/>
            <person name="Probst A.J."/>
            <person name="Thomas B.C."/>
            <person name="Singh A."/>
            <person name="Wilkins M.J."/>
            <person name="Karaoz U."/>
            <person name="Brodie E.L."/>
            <person name="Williams K.H."/>
            <person name="Hubbard S.S."/>
            <person name="Banfield J.F."/>
        </authorList>
    </citation>
    <scope>NUCLEOTIDE SEQUENCE [LARGE SCALE GENOMIC DNA]</scope>
</reference>